<organism evidence="1 2">
    <name type="scientific">Nostoc flagelliforme CCNUN1</name>
    <dbReference type="NCBI Taxonomy" id="2038116"/>
    <lineage>
        <taxon>Bacteria</taxon>
        <taxon>Bacillati</taxon>
        <taxon>Cyanobacteriota</taxon>
        <taxon>Cyanophyceae</taxon>
        <taxon>Nostocales</taxon>
        <taxon>Nostocaceae</taxon>
        <taxon>Nostoc</taxon>
    </lineage>
</organism>
<keyword evidence="2" id="KW-1185">Reference proteome</keyword>
<evidence type="ECO:0000313" key="1">
    <source>
        <dbReference type="EMBL" id="AUB37776.1"/>
    </source>
</evidence>
<dbReference type="KEGG" id="nfl:COO91_03725"/>
<keyword evidence="1" id="KW-0378">Hydrolase</keyword>
<dbReference type="AlphaFoldDB" id="A0A2K8SQN9"/>
<accession>A0A2K8SQN9</accession>
<gene>
    <name evidence="1" type="ORF">COO91_03725</name>
</gene>
<evidence type="ECO:0000313" key="2">
    <source>
        <dbReference type="Proteomes" id="UP000232003"/>
    </source>
</evidence>
<dbReference type="Proteomes" id="UP000232003">
    <property type="component" value="Chromosome"/>
</dbReference>
<dbReference type="EMBL" id="CP024785">
    <property type="protein sequence ID" value="AUB37776.1"/>
    <property type="molecule type" value="Genomic_DNA"/>
</dbReference>
<reference evidence="1 2" key="1">
    <citation type="submission" date="2017-11" db="EMBL/GenBank/DDBJ databases">
        <title>Complete genome of a free-living desiccation-tolerant cyanobacterium and its photosynthetic adaptation to extreme terrestrial habitat.</title>
        <authorList>
            <person name="Shang J."/>
        </authorList>
    </citation>
    <scope>NUCLEOTIDE SEQUENCE [LARGE SCALE GENOMIC DNA]</scope>
    <source>
        <strain evidence="1 2">CCNUN1</strain>
    </source>
</reference>
<name>A0A2K8SQN9_9NOSO</name>
<keyword evidence="1" id="KW-0255">Endonuclease</keyword>
<dbReference type="GO" id="GO:0004519">
    <property type="term" value="F:endonuclease activity"/>
    <property type="evidence" value="ECO:0007669"/>
    <property type="project" value="UniProtKB-KW"/>
</dbReference>
<protein>
    <submittedName>
        <fullName evidence="1">Endonuclease, Uma2 family</fullName>
    </submittedName>
</protein>
<sequence length="43" mass="5137">MPDGFLSLGVEQFFGENLRLCYEIWEEEKFPILLLEISFRILT</sequence>
<keyword evidence="1" id="KW-0540">Nuclease</keyword>
<proteinExistence type="predicted"/>